<dbReference type="Proteomes" id="UP001589702">
    <property type="component" value="Unassembled WGS sequence"/>
</dbReference>
<dbReference type="RefSeq" id="WP_234751071.1">
    <property type="nucleotide sequence ID" value="NZ_BAAAWN010000001.1"/>
</dbReference>
<accession>A0ABV5Y0M6</accession>
<evidence type="ECO:0000313" key="1">
    <source>
        <dbReference type="EMBL" id="MFB9820539.1"/>
    </source>
</evidence>
<name>A0ABV5Y0M6_ARTRM</name>
<dbReference type="SUPFAM" id="SSF159894">
    <property type="entry name" value="YgaC/TfoX-N like"/>
    <property type="match status" value="1"/>
</dbReference>
<protein>
    <submittedName>
        <fullName evidence="1">TfoX/Sxy family protein</fullName>
    </submittedName>
</protein>
<evidence type="ECO:0000313" key="2">
    <source>
        <dbReference type="Proteomes" id="UP001589702"/>
    </source>
</evidence>
<keyword evidence="2" id="KW-1185">Reference proteome</keyword>
<sequence>MLPEERFNALVDAFRTSPGVSVPGEPGERGFGSNALKVHGSIFAMISGGRLVVKLPHQRVETLIGTGVGAPFDAGKGRAMREWLKVTAEDEESWLALAREAWDFVRSQRRTQ</sequence>
<proteinExistence type="predicted"/>
<gene>
    <name evidence="1" type="ORF">ACFFP1_13645</name>
</gene>
<comment type="caution">
    <text evidence="1">The sequence shown here is derived from an EMBL/GenBank/DDBJ whole genome shotgun (WGS) entry which is preliminary data.</text>
</comment>
<reference evidence="1 2" key="1">
    <citation type="submission" date="2024-09" db="EMBL/GenBank/DDBJ databases">
        <authorList>
            <person name="Sun Q."/>
            <person name="Mori K."/>
        </authorList>
    </citation>
    <scope>NUCLEOTIDE SEQUENCE [LARGE SCALE GENOMIC DNA]</scope>
    <source>
        <strain evidence="1 2">JCM 1334</strain>
    </source>
</reference>
<organism evidence="1 2">
    <name type="scientific">Arthrobacter ramosus</name>
    <dbReference type="NCBI Taxonomy" id="1672"/>
    <lineage>
        <taxon>Bacteria</taxon>
        <taxon>Bacillati</taxon>
        <taxon>Actinomycetota</taxon>
        <taxon>Actinomycetes</taxon>
        <taxon>Micrococcales</taxon>
        <taxon>Micrococcaceae</taxon>
        <taxon>Arthrobacter</taxon>
    </lineage>
</organism>
<dbReference type="EMBL" id="JBHMBC010000022">
    <property type="protein sequence ID" value="MFB9820539.1"/>
    <property type="molecule type" value="Genomic_DNA"/>
</dbReference>
<dbReference type="Gene3D" id="3.30.1460.30">
    <property type="entry name" value="YgaC/TfoX-N like chaperone"/>
    <property type="match status" value="1"/>
</dbReference>